<reference evidence="1" key="1">
    <citation type="journal article" date="2020" name="mSystems">
        <title>Genome- and Community-Level Interaction Insights into Carbon Utilization and Element Cycling Functions of Hydrothermarchaeota in Hydrothermal Sediment.</title>
        <authorList>
            <person name="Zhou Z."/>
            <person name="Liu Y."/>
            <person name="Xu W."/>
            <person name="Pan J."/>
            <person name="Luo Z.H."/>
            <person name="Li M."/>
        </authorList>
    </citation>
    <scope>NUCLEOTIDE SEQUENCE [LARGE SCALE GENOMIC DNA]</scope>
    <source>
        <strain evidence="1">SpSt-1</strain>
    </source>
</reference>
<gene>
    <name evidence="1" type="ORF">ENL47_03765</name>
</gene>
<proteinExistence type="predicted"/>
<protein>
    <submittedName>
        <fullName evidence="1">Uncharacterized protein</fullName>
    </submittedName>
</protein>
<evidence type="ECO:0000313" key="1">
    <source>
        <dbReference type="EMBL" id="HHR95941.1"/>
    </source>
</evidence>
<dbReference type="AlphaFoldDB" id="A0A7C5UXP8"/>
<accession>A0A7C5UXP8</accession>
<comment type="caution">
    <text evidence="1">The sequence shown here is derived from an EMBL/GenBank/DDBJ whole genome shotgun (WGS) entry which is preliminary data.</text>
</comment>
<dbReference type="EMBL" id="DRUB01000066">
    <property type="protein sequence ID" value="HHR95941.1"/>
    <property type="molecule type" value="Genomic_DNA"/>
</dbReference>
<name>A0A7C5UXP8_9CREN</name>
<sequence>MLYSESLIIEQLTEKLLNLGYNVYSNFRYNGLEFDVLAIEHSKEFQRPMIHIFEVKVRAKSKIIDQIEKRLVLSDYLYVVIPYRLYPWILKKINNLIGIIIYKNDELYLFKPPIFIGNGYKVLNYIYTSSIEKSRNNM</sequence>
<organism evidence="1">
    <name type="scientific">Ignisphaera aggregans</name>
    <dbReference type="NCBI Taxonomy" id="334771"/>
    <lineage>
        <taxon>Archaea</taxon>
        <taxon>Thermoproteota</taxon>
        <taxon>Thermoprotei</taxon>
        <taxon>Desulfurococcales</taxon>
        <taxon>Desulfurococcaceae</taxon>
        <taxon>Ignisphaera</taxon>
    </lineage>
</organism>